<organism evidence="2">
    <name type="scientific">marine sediment metagenome</name>
    <dbReference type="NCBI Taxonomy" id="412755"/>
    <lineage>
        <taxon>unclassified sequences</taxon>
        <taxon>metagenomes</taxon>
        <taxon>ecological metagenomes</taxon>
    </lineage>
</organism>
<proteinExistence type="predicted"/>
<accession>X1FF04</accession>
<gene>
    <name evidence="2" type="ORF">S03H2_08708</name>
</gene>
<reference evidence="2" key="1">
    <citation type="journal article" date="2014" name="Front. Microbiol.">
        <title>High frequency of phylogenetically diverse reductive dehalogenase-homologous genes in deep subseafloor sedimentary metagenomes.</title>
        <authorList>
            <person name="Kawai M."/>
            <person name="Futagami T."/>
            <person name="Toyoda A."/>
            <person name="Takaki Y."/>
            <person name="Nishi S."/>
            <person name="Hori S."/>
            <person name="Arai W."/>
            <person name="Tsubouchi T."/>
            <person name="Morono Y."/>
            <person name="Uchiyama I."/>
            <person name="Ito T."/>
            <person name="Fujiyama A."/>
            <person name="Inagaki F."/>
            <person name="Takami H."/>
        </authorList>
    </citation>
    <scope>NUCLEOTIDE SEQUENCE</scope>
    <source>
        <strain evidence="2">Expedition CK06-06</strain>
    </source>
</reference>
<evidence type="ECO:0000256" key="1">
    <source>
        <dbReference type="SAM" id="MobiDB-lite"/>
    </source>
</evidence>
<dbReference type="AlphaFoldDB" id="X1FF04"/>
<protein>
    <submittedName>
        <fullName evidence="2">Uncharacterized protein</fullName>
    </submittedName>
</protein>
<name>X1FF04_9ZZZZ</name>
<evidence type="ECO:0000313" key="2">
    <source>
        <dbReference type="EMBL" id="GAH19373.1"/>
    </source>
</evidence>
<feature type="compositionally biased region" description="Basic and acidic residues" evidence="1">
    <location>
        <begin position="31"/>
        <end position="48"/>
    </location>
</feature>
<sequence length="60" mass="7011">MHLDGAYWDENILGWIKQEGMYPDVPPNKNSIDHGTDSPQDLRVRAEKNYPGLYRKNRLP</sequence>
<feature type="non-terminal residue" evidence="2">
    <location>
        <position position="60"/>
    </location>
</feature>
<feature type="region of interest" description="Disordered" evidence="1">
    <location>
        <begin position="23"/>
        <end position="60"/>
    </location>
</feature>
<dbReference type="EMBL" id="BARU01004282">
    <property type="protein sequence ID" value="GAH19373.1"/>
    <property type="molecule type" value="Genomic_DNA"/>
</dbReference>
<comment type="caution">
    <text evidence="2">The sequence shown here is derived from an EMBL/GenBank/DDBJ whole genome shotgun (WGS) entry which is preliminary data.</text>
</comment>